<proteinExistence type="predicted"/>
<dbReference type="EnsemblPlants" id="OPUNC09G00470.1">
    <property type="protein sequence ID" value="OPUNC09G00470.1"/>
    <property type="gene ID" value="OPUNC09G00470"/>
</dbReference>
<name>A0A0E0LYA6_ORYPU</name>
<dbReference type="AlphaFoldDB" id="A0A0E0LYA6"/>
<evidence type="ECO:0000313" key="3">
    <source>
        <dbReference type="Proteomes" id="UP000026962"/>
    </source>
</evidence>
<organism evidence="2">
    <name type="scientific">Oryza punctata</name>
    <name type="common">Red rice</name>
    <dbReference type="NCBI Taxonomy" id="4537"/>
    <lineage>
        <taxon>Eukaryota</taxon>
        <taxon>Viridiplantae</taxon>
        <taxon>Streptophyta</taxon>
        <taxon>Embryophyta</taxon>
        <taxon>Tracheophyta</taxon>
        <taxon>Spermatophyta</taxon>
        <taxon>Magnoliopsida</taxon>
        <taxon>Liliopsida</taxon>
        <taxon>Poales</taxon>
        <taxon>Poaceae</taxon>
        <taxon>BOP clade</taxon>
        <taxon>Oryzoideae</taxon>
        <taxon>Oryzeae</taxon>
        <taxon>Oryzinae</taxon>
        <taxon>Oryza</taxon>
    </lineage>
</organism>
<evidence type="ECO:0000256" key="1">
    <source>
        <dbReference type="SAM" id="Coils"/>
    </source>
</evidence>
<accession>A0A0E0LYA6</accession>
<keyword evidence="1" id="KW-0175">Coiled coil</keyword>
<keyword evidence="3" id="KW-1185">Reference proteome</keyword>
<feature type="coiled-coil region" evidence="1">
    <location>
        <begin position="150"/>
        <end position="177"/>
    </location>
</feature>
<dbReference type="Gramene" id="OPUNC09G00470.1">
    <property type="protein sequence ID" value="OPUNC09G00470.1"/>
    <property type="gene ID" value="OPUNC09G00470"/>
</dbReference>
<protein>
    <submittedName>
        <fullName evidence="2">Uncharacterized protein</fullName>
    </submittedName>
</protein>
<evidence type="ECO:0000313" key="2">
    <source>
        <dbReference type="EnsemblPlants" id="OPUNC09G00470.1"/>
    </source>
</evidence>
<reference evidence="2" key="1">
    <citation type="submission" date="2015-04" db="UniProtKB">
        <authorList>
            <consortium name="EnsemblPlants"/>
        </authorList>
    </citation>
    <scope>IDENTIFICATION</scope>
</reference>
<dbReference type="HOGENOM" id="CLU_075675_0_0_1"/>
<dbReference type="Proteomes" id="UP000026962">
    <property type="component" value="Chromosome 9"/>
</dbReference>
<feature type="coiled-coil region" evidence="1">
    <location>
        <begin position="24"/>
        <end position="120"/>
    </location>
</feature>
<sequence>MQKIVEHSEAKSKTLKIFNNVTEIEEIRRAVQRVEFQRQKEAREWHYRERELYDRIYHLRRNVEDEQENSRRETAKWEKRLAHAEATGGQARIAKLTAQLEEAQKTTRKLQAQLEAAVESSTVEKKKISKYLEDKTTTLNNLHAKVDLRAEKNQLQFEHFERELEAAKTRHEELVESLALTLRLLFRSHQDGKDPIQLATELVLEGPTTVRRLS</sequence>
<reference evidence="2" key="2">
    <citation type="submission" date="2018-05" db="EMBL/GenBank/DDBJ databases">
        <title>OpunRS2 (Oryza punctata Reference Sequence Version 2).</title>
        <authorList>
            <person name="Zhang J."/>
            <person name="Kudrna D."/>
            <person name="Lee S."/>
            <person name="Talag J."/>
            <person name="Welchert J."/>
            <person name="Wing R.A."/>
        </authorList>
    </citation>
    <scope>NUCLEOTIDE SEQUENCE [LARGE SCALE GENOMIC DNA]</scope>
</reference>